<evidence type="ECO:0000256" key="1">
    <source>
        <dbReference type="ARBA" id="ARBA00004651"/>
    </source>
</evidence>
<dbReference type="Proteomes" id="UP000635726">
    <property type="component" value="Unassembled WGS sequence"/>
</dbReference>
<reference evidence="9" key="2">
    <citation type="submission" date="2020-09" db="EMBL/GenBank/DDBJ databases">
        <authorList>
            <person name="Sun Q."/>
            <person name="Ohkuma M."/>
        </authorList>
    </citation>
    <scope>NUCLEOTIDE SEQUENCE</scope>
    <source>
        <strain evidence="9">JCM 14371</strain>
    </source>
</reference>
<dbReference type="InterPro" id="IPR005769">
    <property type="entry name" value="PhnE/PtxC"/>
</dbReference>
<evidence type="ECO:0000313" key="10">
    <source>
        <dbReference type="Proteomes" id="UP000635726"/>
    </source>
</evidence>
<dbReference type="GO" id="GO:0015416">
    <property type="term" value="F:ABC-type phosphonate transporter activity"/>
    <property type="evidence" value="ECO:0007669"/>
    <property type="project" value="InterPro"/>
</dbReference>
<evidence type="ECO:0000259" key="8">
    <source>
        <dbReference type="PROSITE" id="PS50928"/>
    </source>
</evidence>
<dbReference type="EMBL" id="BMOE01000014">
    <property type="protein sequence ID" value="GGJ85310.1"/>
    <property type="molecule type" value="Genomic_DNA"/>
</dbReference>
<evidence type="ECO:0000313" key="9">
    <source>
        <dbReference type="EMBL" id="GGJ85310.1"/>
    </source>
</evidence>
<dbReference type="PROSITE" id="PS50928">
    <property type="entry name" value="ABC_TM1"/>
    <property type="match status" value="1"/>
</dbReference>
<dbReference type="RefSeq" id="WP_229671078.1">
    <property type="nucleotide sequence ID" value="NZ_BMOE01000014.1"/>
</dbReference>
<keyword evidence="4 7" id="KW-0812">Transmembrane</keyword>
<feature type="transmembrane region" description="Helical" evidence="7">
    <location>
        <begin position="456"/>
        <end position="479"/>
    </location>
</feature>
<feature type="domain" description="ABC transmembrane type-1" evidence="8">
    <location>
        <begin position="400"/>
        <end position="587"/>
    </location>
</feature>
<dbReference type="AlphaFoldDB" id="A0A917UTR7"/>
<feature type="transmembrane region" description="Helical" evidence="7">
    <location>
        <begin position="89"/>
        <end position="108"/>
    </location>
</feature>
<dbReference type="InterPro" id="IPR000515">
    <property type="entry name" value="MetI-like"/>
</dbReference>
<protein>
    <recommendedName>
        <fullName evidence="8">ABC transmembrane type-1 domain-containing protein</fullName>
    </recommendedName>
</protein>
<proteinExistence type="inferred from homology"/>
<keyword evidence="3" id="KW-1003">Cell membrane</keyword>
<keyword evidence="5 7" id="KW-1133">Transmembrane helix</keyword>
<feature type="transmembrane region" description="Helical" evidence="7">
    <location>
        <begin position="342"/>
        <end position="361"/>
    </location>
</feature>
<feature type="transmembrane region" description="Helical" evidence="7">
    <location>
        <begin position="300"/>
        <end position="322"/>
    </location>
</feature>
<sequence>MSTALLTALVIVGFVWLSRGSGRRLGLIGTVGMLLTFVALPFVDVIGARTDQNIAPTALALSALYPALWLAPLLALVTFVASFHVPERVSAALLTLTGVAAVVTALAFQQGPDRFLTLHAVPGVLEIAFPLGLAAALYLLLLSTHPTGRARTTGIAVTVGVPVLLAALLFSGSGKTLFPQLRGYYQTGGDVNAAQSQLIVKDWALDIQDYLQADVAKRAQDWKDTNAKLAAPAAGTDRAKQRKDHYDLLDEFQLQRRTPGDVTPLPATLQSPADMPYGFAPGPAASDAGVRRVIARAQEYGFQTWMLFGVLALGGGVIALTRRRLLAPPEAGSVAATQERRAELSSSVTLALIVVAVAAGFHSTGFNFRDLWVNWPWITDFLDRATPPDAAFLSDVMREMLITINIALIGTVVAAVFALPLSLLAARNLTQNSLLTRSFYFVTRTFFNVDRGVDTLILALILVAAVGLGPFAGALAMAVHSVADLGKLYSEAIENADQGPIEALESAGAPGTSVVRWGLLPQVLPLFLSYTLYRFEINFRVSIVLGFVGAGGIGFLVNETMRGGGYPKAMTAIIVIVLVVNILDFISAAIRRRLV</sequence>
<evidence type="ECO:0000256" key="3">
    <source>
        <dbReference type="ARBA" id="ARBA00022475"/>
    </source>
</evidence>
<comment type="subcellular location">
    <subcellularLocation>
        <location evidence="1 7">Cell membrane</location>
        <topology evidence="1 7">Multi-pass membrane protein</topology>
    </subcellularLocation>
</comment>
<name>A0A917UTR7_9DEIO</name>
<dbReference type="PANTHER" id="PTHR30043">
    <property type="entry name" value="PHOSPHONATES TRANSPORT SYSTEM PERMEASE PROTEIN"/>
    <property type="match status" value="1"/>
</dbReference>
<feature type="transmembrane region" description="Helical" evidence="7">
    <location>
        <begin position="120"/>
        <end position="141"/>
    </location>
</feature>
<evidence type="ECO:0000256" key="4">
    <source>
        <dbReference type="ARBA" id="ARBA00022692"/>
    </source>
</evidence>
<feature type="transmembrane region" description="Helical" evidence="7">
    <location>
        <begin position="59"/>
        <end position="83"/>
    </location>
</feature>
<reference evidence="9" key="1">
    <citation type="journal article" date="2014" name="Int. J. Syst. Evol. Microbiol.">
        <title>Complete genome sequence of Corynebacterium casei LMG S-19264T (=DSM 44701T), isolated from a smear-ripened cheese.</title>
        <authorList>
            <consortium name="US DOE Joint Genome Institute (JGI-PGF)"/>
            <person name="Walter F."/>
            <person name="Albersmeier A."/>
            <person name="Kalinowski J."/>
            <person name="Ruckert C."/>
        </authorList>
    </citation>
    <scope>NUCLEOTIDE SEQUENCE</scope>
    <source>
        <strain evidence="9">JCM 14371</strain>
    </source>
</reference>
<gene>
    <name evidence="9" type="ORF">GCM10008939_31520</name>
</gene>
<keyword evidence="2 7" id="KW-0813">Transport</keyword>
<feature type="transmembrane region" description="Helical" evidence="7">
    <location>
        <begin position="537"/>
        <end position="557"/>
    </location>
</feature>
<feature type="transmembrane region" description="Helical" evidence="7">
    <location>
        <begin position="30"/>
        <end position="47"/>
    </location>
</feature>
<dbReference type="NCBIfam" id="TIGR01097">
    <property type="entry name" value="PhnE"/>
    <property type="match status" value="1"/>
</dbReference>
<comment type="similarity">
    <text evidence="7">Belongs to the binding-protein-dependent transport system permease family.</text>
</comment>
<feature type="transmembrane region" description="Helical" evidence="7">
    <location>
        <begin position="569"/>
        <end position="590"/>
    </location>
</feature>
<feature type="transmembrane region" description="Helical" evidence="7">
    <location>
        <begin position="402"/>
        <end position="426"/>
    </location>
</feature>
<dbReference type="SUPFAM" id="SSF161098">
    <property type="entry name" value="MetI-like"/>
    <property type="match status" value="1"/>
</dbReference>
<keyword evidence="10" id="KW-1185">Reference proteome</keyword>
<dbReference type="Pfam" id="PF00528">
    <property type="entry name" value="BPD_transp_1"/>
    <property type="match status" value="1"/>
</dbReference>
<dbReference type="Gene3D" id="1.10.3720.10">
    <property type="entry name" value="MetI-like"/>
    <property type="match status" value="1"/>
</dbReference>
<dbReference type="InterPro" id="IPR035906">
    <property type="entry name" value="MetI-like_sf"/>
</dbReference>
<comment type="caution">
    <text evidence="9">The sequence shown here is derived from an EMBL/GenBank/DDBJ whole genome shotgun (WGS) entry which is preliminary data.</text>
</comment>
<accession>A0A917UTR7</accession>
<evidence type="ECO:0000256" key="7">
    <source>
        <dbReference type="RuleBase" id="RU363032"/>
    </source>
</evidence>
<organism evidence="9 10">
    <name type="scientific">Deinococcus aquiradiocola</name>
    <dbReference type="NCBI Taxonomy" id="393059"/>
    <lineage>
        <taxon>Bacteria</taxon>
        <taxon>Thermotogati</taxon>
        <taxon>Deinococcota</taxon>
        <taxon>Deinococci</taxon>
        <taxon>Deinococcales</taxon>
        <taxon>Deinococcaceae</taxon>
        <taxon>Deinococcus</taxon>
    </lineage>
</organism>
<dbReference type="GO" id="GO:0005886">
    <property type="term" value="C:plasma membrane"/>
    <property type="evidence" value="ECO:0007669"/>
    <property type="project" value="UniProtKB-SubCell"/>
</dbReference>
<evidence type="ECO:0000256" key="6">
    <source>
        <dbReference type="ARBA" id="ARBA00023136"/>
    </source>
</evidence>
<keyword evidence="6 7" id="KW-0472">Membrane</keyword>
<feature type="transmembrane region" description="Helical" evidence="7">
    <location>
        <begin position="153"/>
        <end position="172"/>
    </location>
</feature>
<dbReference type="PANTHER" id="PTHR30043:SF1">
    <property type="entry name" value="ABC TRANSPORT SYSTEM PERMEASE PROTEIN P69"/>
    <property type="match status" value="1"/>
</dbReference>
<evidence type="ECO:0000256" key="2">
    <source>
        <dbReference type="ARBA" id="ARBA00022448"/>
    </source>
</evidence>
<dbReference type="CDD" id="cd06261">
    <property type="entry name" value="TM_PBP2"/>
    <property type="match status" value="1"/>
</dbReference>
<evidence type="ECO:0000256" key="5">
    <source>
        <dbReference type="ARBA" id="ARBA00022989"/>
    </source>
</evidence>